<dbReference type="PANTHER" id="PTHR12526">
    <property type="entry name" value="GLYCOSYLTRANSFERASE"/>
    <property type="match status" value="1"/>
</dbReference>
<dbReference type="Pfam" id="PF00534">
    <property type="entry name" value="Glycos_transf_1"/>
    <property type="match status" value="1"/>
</dbReference>
<evidence type="ECO:0000259" key="1">
    <source>
        <dbReference type="Pfam" id="PF00534"/>
    </source>
</evidence>
<dbReference type="CDD" id="cd03802">
    <property type="entry name" value="GT4_AviGT4-like"/>
    <property type="match status" value="1"/>
</dbReference>
<reference evidence="3 4" key="1">
    <citation type="submission" date="2017-02" db="EMBL/GenBank/DDBJ databases">
        <authorList>
            <person name="Peterson S.W."/>
        </authorList>
    </citation>
    <scope>NUCLEOTIDE SEQUENCE [LARGE SCALE GENOMIC DNA]</scope>
    <source>
        <strain evidence="3 4">DSM 18108</strain>
    </source>
</reference>
<protein>
    <submittedName>
        <fullName evidence="3">Glycosyltransferase involved in cell wall bisynthesis</fullName>
    </submittedName>
</protein>
<dbReference type="AlphaFoldDB" id="A0A1T5PAC2"/>
<keyword evidence="4" id="KW-1185">Reference proteome</keyword>
<dbReference type="Gene3D" id="3.40.50.2000">
    <property type="entry name" value="Glycogen Phosphorylase B"/>
    <property type="match status" value="2"/>
</dbReference>
<dbReference type="Pfam" id="PF13439">
    <property type="entry name" value="Glyco_transf_4"/>
    <property type="match status" value="1"/>
</dbReference>
<name>A0A1T5PAC2_9BACT</name>
<keyword evidence="3" id="KW-0808">Transferase</keyword>
<dbReference type="InterPro" id="IPR001296">
    <property type="entry name" value="Glyco_trans_1"/>
</dbReference>
<sequence>MIRLLVDRQSFRYTGFFGACFDSYVANNRRLTAVLLEKYTIMKIAILAPIAWRTPPRHYGPWEQMASNLAEGLVAKGMDVTLFATADSLTSGILAAICAKGYEEDREADAKVNECMHISYLMEQARDFDIIHNHFDFLPLTYSRLIKTPVVTTIHGFSSHKIIPVYQRYNDIGRYVSISNSDRHASLNYAATVYNGIRTEDFAFEPTPENYLLYYGRIHPDKGTHDAVQIALHSRRKLIIAGIIQDEAYFNEKVKPYIDDEQIIYIGAVGGEERSMLLGEASALLHPIYFEEPFGLSVAEAMLCGTPVIAYNRGSMPELINDRKTGFLVNNLHEAAACVEDLSLINRQDCHLHAKNNFSAETMTEKYIAVYNQL</sequence>
<dbReference type="GO" id="GO:0016757">
    <property type="term" value="F:glycosyltransferase activity"/>
    <property type="evidence" value="ECO:0007669"/>
    <property type="project" value="InterPro"/>
</dbReference>
<dbReference type="SUPFAM" id="SSF53756">
    <property type="entry name" value="UDP-Glycosyltransferase/glycogen phosphorylase"/>
    <property type="match status" value="1"/>
</dbReference>
<feature type="domain" description="Glycosyltransferase subfamily 4-like N-terminal" evidence="2">
    <location>
        <begin position="64"/>
        <end position="199"/>
    </location>
</feature>
<accession>A0A1T5PAC2</accession>
<gene>
    <name evidence="3" type="ORF">SAMN05660461_5569</name>
</gene>
<dbReference type="EMBL" id="FUZZ01000005">
    <property type="protein sequence ID" value="SKD09680.1"/>
    <property type="molecule type" value="Genomic_DNA"/>
</dbReference>
<proteinExistence type="predicted"/>
<evidence type="ECO:0000313" key="4">
    <source>
        <dbReference type="Proteomes" id="UP000190166"/>
    </source>
</evidence>
<organism evidence="3 4">
    <name type="scientific">Chitinophaga ginsengisegetis</name>
    <dbReference type="NCBI Taxonomy" id="393003"/>
    <lineage>
        <taxon>Bacteria</taxon>
        <taxon>Pseudomonadati</taxon>
        <taxon>Bacteroidota</taxon>
        <taxon>Chitinophagia</taxon>
        <taxon>Chitinophagales</taxon>
        <taxon>Chitinophagaceae</taxon>
        <taxon>Chitinophaga</taxon>
    </lineage>
</organism>
<dbReference type="PANTHER" id="PTHR12526:SF595">
    <property type="entry name" value="BLL5217 PROTEIN"/>
    <property type="match status" value="1"/>
</dbReference>
<evidence type="ECO:0000313" key="3">
    <source>
        <dbReference type="EMBL" id="SKD09680.1"/>
    </source>
</evidence>
<dbReference type="InterPro" id="IPR028098">
    <property type="entry name" value="Glyco_trans_4-like_N"/>
</dbReference>
<dbReference type="Proteomes" id="UP000190166">
    <property type="component" value="Unassembled WGS sequence"/>
</dbReference>
<evidence type="ECO:0000259" key="2">
    <source>
        <dbReference type="Pfam" id="PF13439"/>
    </source>
</evidence>
<feature type="domain" description="Glycosyl transferase family 1" evidence="1">
    <location>
        <begin position="205"/>
        <end position="341"/>
    </location>
</feature>
<dbReference type="STRING" id="393003.SAMN05660461_5569"/>